<dbReference type="GO" id="GO:0006302">
    <property type="term" value="P:double-strand break repair"/>
    <property type="evidence" value="ECO:0007669"/>
    <property type="project" value="TreeGrafter"/>
</dbReference>
<dbReference type="GeneID" id="100576155"/>
<accession>A0A7M7L6V6</accession>
<accession>A0A8B8GXZ1</accession>
<evidence type="ECO:0000313" key="5">
    <source>
        <dbReference type="Proteomes" id="UP000005203"/>
    </source>
</evidence>
<dbReference type="KEGG" id="ame:100576155"/>
<dbReference type="InterPro" id="IPR006910">
    <property type="entry name" value="Rad21_Rec8_N"/>
</dbReference>
<organism evidence="4">
    <name type="scientific">Apis mellifera</name>
    <name type="common">Honeybee</name>
    <dbReference type="NCBI Taxonomy" id="7460"/>
    <lineage>
        <taxon>Eukaryota</taxon>
        <taxon>Metazoa</taxon>
        <taxon>Ecdysozoa</taxon>
        <taxon>Arthropoda</taxon>
        <taxon>Hexapoda</taxon>
        <taxon>Insecta</taxon>
        <taxon>Pterygota</taxon>
        <taxon>Neoptera</taxon>
        <taxon>Endopterygota</taxon>
        <taxon>Hymenoptera</taxon>
        <taxon>Apocrita</taxon>
        <taxon>Aculeata</taxon>
        <taxon>Apoidea</taxon>
        <taxon>Anthophila</taxon>
        <taxon>Apidae</taxon>
        <taxon>Apis</taxon>
    </lineage>
</organism>
<dbReference type="PANTHER" id="PTHR12585:SF27">
    <property type="entry name" value="MEIOTIC RECOMBINATION PROTEIN REC8 HOMOLOG"/>
    <property type="match status" value="1"/>
</dbReference>
<dbReference type="Pfam" id="PF04825">
    <property type="entry name" value="Rad21_Rec8_N"/>
    <property type="match status" value="1"/>
</dbReference>
<dbReference type="Proteomes" id="UP000005203">
    <property type="component" value="Linkage group LG5"/>
</dbReference>
<comment type="subcellular location">
    <subcellularLocation>
        <location evidence="1">Nucleus</location>
    </subcellularLocation>
</comment>
<dbReference type="GO" id="GO:0005634">
    <property type="term" value="C:nucleus"/>
    <property type="evidence" value="ECO:0007669"/>
    <property type="project" value="UniProtKB-SubCell"/>
</dbReference>
<evidence type="ECO:0000313" key="4">
    <source>
        <dbReference type="EnsemblMetazoa" id="XP_026296577"/>
    </source>
</evidence>
<evidence type="ECO:0000313" key="6">
    <source>
        <dbReference type="RefSeq" id="XP_026296577.1"/>
    </source>
</evidence>
<sequence>MFYSTELLSLRRKGKLARCWLAATFSEKMFKKTCKPALIKKINVSYICNEILSTVEIRNDKNYGRFSLYLSSQLMYGATKILFYQTKYFQDYLFEVNWKLHEINRYKEELNAVMSLELPEIPPISEVFRNLEMSSNLHLITEEPYSSAIENLIQSEMNFGALPTHEMEKFILSGVEELSLNEIRRFHWDQSIEIPNESIQVPLLDVNKFEIETEKETRLASTGRDQPESFFIFENHHIKKNIPVTPKKRTSKSPIEIPIKRRKITSAEELPAIELFSAPITENIHASDLPSELQKEVFPEFQNIELNKIKTTKKKKTYLDKQTKLTDTIMRRYIENVYAHTIKEFRFTTILPSAKDYLKQPSMKINNKSWGKTLIEFFNQYFKKPLIVQNEFQNMFDFKMKETIVGETIRADDSSRLRDQINELSSKIMIATTETNDISKTLDKILPIESIEVKEFEEQTKEIKESEAVLISEITSFEEKISSKTYLTKRELLALMIIYWNEGILIKFHDLISPECYNKTDAACAFQYCLEFHAEKIVILKQAEPFDTIWIEKYPYYALQNGENYNYENYS</sequence>
<dbReference type="AlphaFoldDB" id="A0A7M7L6V6"/>
<evidence type="ECO:0000256" key="1">
    <source>
        <dbReference type="ARBA" id="ARBA00004123"/>
    </source>
</evidence>
<evidence type="ECO:0000259" key="3">
    <source>
        <dbReference type="Pfam" id="PF04825"/>
    </source>
</evidence>
<gene>
    <name evidence="6" type="primary">LOC100576155</name>
</gene>
<reference evidence="6" key="2">
    <citation type="submission" date="2025-04" db="UniProtKB">
        <authorList>
            <consortium name="RefSeq"/>
        </authorList>
    </citation>
    <scope>IDENTIFICATION</scope>
    <source>
        <strain evidence="6">DH4</strain>
        <tissue evidence="6">Whole body</tissue>
    </source>
</reference>
<reference evidence="4" key="1">
    <citation type="submission" date="2021-01" db="UniProtKB">
        <authorList>
            <consortium name="EnsemblMetazoa"/>
        </authorList>
    </citation>
    <scope>IDENTIFICATION</scope>
    <source>
        <strain evidence="4">DH4</strain>
    </source>
</reference>
<keyword evidence="5" id="KW-1185">Reference proteome</keyword>
<proteinExistence type="predicted"/>
<dbReference type="OrthoDB" id="10071381at2759"/>
<dbReference type="GO" id="GO:0003682">
    <property type="term" value="F:chromatin binding"/>
    <property type="evidence" value="ECO:0007669"/>
    <property type="project" value="TreeGrafter"/>
</dbReference>
<feature type="domain" description="Rad21/Rec8-like protein N-terminal" evidence="3">
    <location>
        <begin position="1"/>
        <end position="105"/>
    </location>
</feature>
<dbReference type="GO" id="GO:0030893">
    <property type="term" value="C:meiotic cohesin complex"/>
    <property type="evidence" value="ECO:0007669"/>
    <property type="project" value="TreeGrafter"/>
</dbReference>
<keyword evidence="2" id="KW-0539">Nucleus</keyword>
<protein>
    <submittedName>
        <fullName evidence="6">Uncharacterized protein LOC100576155 isoform X1</fullName>
    </submittedName>
</protein>
<evidence type="ECO:0000256" key="2">
    <source>
        <dbReference type="ARBA" id="ARBA00023242"/>
    </source>
</evidence>
<dbReference type="InterPro" id="IPR039781">
    <property type="entry name" value="Rad21/Rec8-like"/>
</dbReference>
<dbReference type="RefSeq" id="XP_026296577.1">
    <property type="nucleotide sequence ID" value="XM_026440792.1"/>
</dbReference>
<dbReference type="PANTHER" id="PTHR12585">
    <property type="entry name" value="SCC1 / RAD21 FAMILY MEMBER"/>
    <property type="match status" value="1"/>
</dbReference>
<dbReference type="GO" id="GO:0051177">
    <property type="term" value="P:meiotic sister chromatid cohesion"/>
    <property type="evidence" value="ECO:0007669"/>
    <property type="project" value="TreeGrafter"/>
</dbReference>
<dbReference type="EnsemblMetazoa" id="XM_026440792">
    <property type="protein sequence ID" value="XP_026296577"/>
    <property type="gene ID" value="LOC100576155"/>
</dbReference>
<name>A0A7M7L6V6_APIME</name>